<organism evidence="6 7">
    <name type="scientific">Romanomermis culicivorax</name>
    <name type="common">Nematode worm</name>
    <dbReference type="NCBI Taxonomy" id="13658"/>
    <lineage>
        <taxon>Eukaryota</taxon>
        <taxon>Metazoa</taxon>
        <taxon>Ecdysozoa</taxon>
        <taxon>Nematoda</taxon>
        <taxon>Enoplea</taxon>
        <taxon>Dorylaimia</taxon>
        <taxon>Mermithida</taxon>
        <taxon>Mermithoidea</taxon>
        <taxon>Mermithidae</taxon>
        <taxon>Romanomermis</taxon>
    </lineage>
</organism>
<keyword evidence="3 5" id="KW-1133">Transmembrane helix</keyword>
<evidence type="ECO:0000256" key="4">
    <source>
        <dbReference type="ARBA" id="ARBA00023136"/>
    </source>
</evidence>
<keyword evidence="2 5" id="KW-0812">Transmembrane</keyword>
<keyword evidence="6" id="KW-1185">Reference proteome</keyword>
<feature type="transmembrane region" description="Helical" evidence="5">
    <location>
        <begin position="164"/>
        <end position="183"/>
    </location>
</feature>
<evidence type="ECO:0000256" key="3">
    <source>
        <dbReference type="ARBA" id="ARBA00022989"/>
    </source>
</evidence>
<dbReference type="PANTHER" id="PTHR10671:SF82">
    <property type="entry name" value="GH19567P"/>
    <property type="match status" value="1"/>
</dbReference>
<accession>A0A915J953</accession>
<dbReference type="AlphaFoldDB" id="A0A915J953"/>
<proteinExistence type="predicted"/>
<dbReference type="WBParaSite" id="nRc.2.0.1.t22284-RA">
    <property type="protein sequence ID" value="nRc.2.0.1.t22284-RA"/>
    <property type="gene ID" value="nRc.2.0.1.g22284"/>
</dbReference>
<name>A0A915J953_ROMCU</name>
<dbReference type="PANTHER" id="PTHR10671">
    <property type="entry name" value="EPITHELIAL MEMBRANE PROTEIN-RELATED"/>
    <property type="match status" value="1"/>
</dbReference>
<evidence type="ECO:0000256" key="2">
    <source>
        <dbReference type="ARBA" id="ARBA00022692"/>
    </source>
</evidence>
<dbReference type="Gene3D" id="1.20.140.150">
    <property type="match status" value="1"/>
</dbReference>
<keyword evidence="4 5" id="KW-0472">Membrane</keyword>
<dbReference type="Proteomes" id="UP000887565">
    <property type="component" value="Unplaced"/>
</dbReference>
<evidence type="ECO:0000256" key="1">
    <source>
        <dbReference type="ARBA" id="ARBA00004141"/>
    </source>
</evidence>
<feature type="transmembrane region" description="Helical" evidence="5">
    <location>
        <begin position="195"/>
        <end position="218"/>
    </location>
</feature>
<protein>
    <submittedName>
        <fullName evidence="7">Uncharacterized protein</fullName>
    </submittedName>
</protein>
<comment type="subcellular location">
    <subcellularLocation>
        <location evidence="1">Membrane</location>
        <topology evidence="1">Multi-pass membrane protein</topology>
    </subcellularLocation>
</comment>
<feature type="transmembrane region" description="Helical" evidence="5">
    <location>
        <begin position="90"/>
        <end position="117"/>
    </location>
</feature>
<evidence type="ECO:0000313" key="7">
    <source>
        <dbReference type="WBParaSite" id="nRc.2.0.1.t22284-RA"/>
    </source>
</evidence>
<dbReference type="InterPro" id="IPR050579">
    <property type="entry name" value="PMP-22/EMP/MP20-like"/>
</dbReference>
<feature type="transmembrane region" description="Helical" evidence="5">
    <location>
        <begin position="238"/>
        <end position="262"/>
    </location>
</feature>
<sequence length="317" mass="36271">HPVVNDLYPKKNKIGRINLLCERHVFACAILIPKFQNFLFLLPNRINRVSLIFTNLFIELTDQTRQLVHLEGCHVVSRRAYRRIVFERRLMLISVLCCSLAVIFFVVAVGTISWAFVEVIQPNNASFVLQLGVWATWIRHFPRPPEDRPRLKDQDLPHYHRAQAALSSMAIGLMILSIYVAVCSLKYHRYMYKRLAAGVMFLSAMCILATIQILIYSIEEWSAYSDDHKSVDYVGATTYGVSTTLAYVAAVTFFVSSVIFLIGGRKHKGLMAATQEFEVEDRPVNLSKQDRPCMQVKRKVAVRLNTDTKTSMLTFPH</sequence>
<evidence type="ECO:0000313" key="6">
    <source>
        <dbReference type="Proteomes" id="UP000887565"/>
    </source>
</evidence>
<evidence type="ECO:0000256" key="5">
    <source>
        <dbReference type="SAM" id="Phobius"/>
    </source>
</evidence>
<reference evidence="7" key="1">
    <citation type="submission" date="2022-11" db="UniProtKB">
        <authorList>
            <consortium name="WormBaseParasite"/>
        </authorList>
    </citation>
    <scope>IDENTIFICATION</scope>
</reference>
<dbReference type="GO" id="GO:0005886">
    <property type="term" value="C:plasma membrane"/>
    <property type="evidence" value="ECO:0007669"/>
    <property type="project" value="TreeGrafter"/>
</dbReference>